<dbReference type="PANTHER" id="PTHR46362:SF1">
    <property type="entry name" value="GEM-ASSOCIATED PROTEIN 5"/>
    <property type="match status" value="1"/>
</dbReference>
<feature type="region of interest" description="Disordered" evidence="4">
    <location>
        <begin position="603"/>
        <end position="718"/>
    </location>
</feature>
<dbReference type="EMBL" id="AFYH01044392">
    <property type="status" value="NOT_ANNOTATED_CDS"/>
    <property type="molecule type" value="Genomic_DNA"/>
</dbReference>
<feature type="domain" description="Gem-associated protein 5 first beta-propeller" evidence="6">
    <location>
        <begin position="10"/>
        <end position="168"/>
    </location>
</feature>
<dbReference type="PROSITE" id="PS50294">
    <property type="entry name" value="WD_REPEATS_REGION"/>
    <property type="match status" value="2"/>
</dbReference>
<dbReference type="EMBL" id="AFYH01044390">
    <property type="status" value="NOT_ANNOTATED_CDS"/>
    <property type="molecule type" value="Genomic_DNA"/>
</dbReference>
<sequence>GELIGHTERVSGFTFSPHLGQPDLCATCSDDGTVKVWDVQTKAVINEHRVHQNTMTALHWSPLVKDLVVSGDEKGIVICYWSNRNETQHFFPEPRNVFCLSCSPHHEDYIAVGYKDGMIVIIDISRKGEVIHRLRGHDDEIHSIAWSPQPNEEDFYNRQDENQARWRENFRISHIKINDINGEPVQESSVKGCFLASGSKDQTIRIWSSSKGKARFFFFFFSSFFRLFAALLCVCVLAGVMMLKLPFLKRRGGADPAVKERIWLTLHWPPGRPTQIVSSCFGLVLNIFFFYIYIYILMHNNAYGIDKKKKKMNNITKSKELLHSCMLQLSWHPTKEGCLAFGTDDGKVGIYDTYSTKPPHISSTYHRKTVYVLAWGPPLPPLSLGKFYECAFCNKIKQNDSKPTTGHIPVRINRVTFLNIIIHKHKMPVRSELSWKPDGKILAIGNEDGSVEIFQAPHLKLLCTIQQHHKLVNAVRWHHEHGSQPELSSLLASGSNNAVVYIHNLKGILENPPDTPVSITEPYRTLTGHTAKITSLAWSPHHDGRLVSVCYDGTAQVWDVLKEEPLCNYRGHRGRLLCVQWSPVDPDIIWTGADDFTVQEWAISKQGNMRPPRGKKSIDLEKKRSSQPKANSKKKKKKLQELGRETAKQDPNAGVHVNGDEESPACAGEGASDQEEEGNHNRVVPDKPKTLIKQVSHVKKEQSREEKAPAKKRKPRSLLPVSTSLDHKSKEDLQQDCLTLATVLYSKDVRNDCIPGSDDHIQLGLYTDRAALQRMFEQEGKNHIEAGHPESFHYLKLWKGDLTGALQSATERGELSDQLVAVSSMGECLDTFKLACTVFFNCLSVCLAAGYHVWVRTVETYVKQLCFQEQYIKAATYLLSIHKVYEAVELLKLHQFYREAIAMAKARLLPEDPIVKELYARWAAILEKDGHYSMAAKW</sequence>
<reference evidence="9" key="3">
    <citation type="submission" date="2025-09" db="UniProtKB">
        <authorList>
            <consortium name="Ensembl"/>
        </authorList>
    </citation>
    <scope>IDENTIFICATION</scope>
</reference>
<evidence type="ECO:0000259" key="8">
    <source>
        <dbReference type="Pfam" id="PF23775"/>
    </source>
</evidence>
<dbReference type="Ensembl" id="ENSLACT00000002198.1">
    <property type="protein sequence ID" value="ENSLACP00000002181.1"/>
    <property type="gene ID" value="ENSLACG00000001950.1"/>
</dbReference>
<evidence type="ECO:0000256" key="2">
    <source>
        <dbReference type="ARBA" id="ARBA00022737"/>
    </source>
</evidence>
<feature type="compositionally biased region" description="Basic and acidic residues" evidence="4">
    <location>
        <begin position="677"/>
        <end position="689"/>
    </location>
</feature>
<dbReference type="GO" id="GO:0005634">
    <property type="term" value="C:nucleus"/>
    <property type="evidence" value="ECO:0007669"/>
    <property type="project" value="TreeGrafter"/>
</dbReference>
<dbReference type="EMBL" id="AFYH01044389">
    <property type="status" value="NOT_ANNOTATED_CDS"/>
    <property type="molecule type" value="Genomic_DNA"/>
</dbReference>
<evidence type="ECO:0000313" key="10">
    <source>
        <dbReference type="Proteomes" id="UP000008672"/>
    </source>
</evidence>
<evidence type="ECO:0000256" key="5">
    <source>
        <dbReference type="SAM" id="Phobius"/>
    </source>
</evidence>
<dbReference type="PROSITE" id="PS00678">
    <property type="entry name" value="WD_REPEATS_1"/>
    <property type="match status" value="2"/>
</dbReference>
<keyword evidence="1 3" id="KW-0853">WD repeat</keyword>
<feature type="compositionally biased region" description="Basic and acidic residues" evidence="4">
    <location>
        <begin position="698"/>
        <end position="709"/>
    </location>
</feature>
<dbReference type="EMBL" id="AFYH01044391">
    <property type="status" value="NOT_ANNOTATED_CDS"/>
    <property type="molecule type" value="Genomic_DNA"/>
</dbReference>
<dbReference type="InterPro" id="IPR019775">
    <property type="entry name" value="WD40_repeat_CS"/>
</dbReference>
<proteinExistence type="predicted"/>
<dbReference type="InterPro" id="IPR015943">
    <property type="entry name" value="WD40/YVTN_repeat-like_dom_sf"/>
</dbReference>
<feature type="repeat" description="WD" evidence="3">
    <location>
        <begin position="569"/>
        <end position="611"/>
    </location>
</feature>
<dbReference type="EMBL" id="AFYH01044395">
    <property type="status" value="NOT_ANNOTATED_CDS"/>
    <property type="molecule type" value="Genomic_DNA"/>
</dbReference>
<dbReference type="InterPro" id="IPR001680">
    <property type="entry name" value="WD40_rpt"/>
</dbReference>
<feature type="repeat" description="WD" evidence="3">
    <location>
        <begin position="3"/>
        <end position="47"/>
    </location>
</feature>
<feature type="repeat" description="WD" evidence="3">
    <location>
        <begin position="194"/>
        <end position="217"/>
    </location>
</feature>
<evidence type="ECO:0000259" key="6">
    <source>
        <dbReference type="Pfam" id="PF23770"/>
    </source>
</evidence>
<feature type="compositionally biased region" description="Basic and acidic residues" evidence="4">
    <location>
        <begin position="639"/>
        <end position="648"/>
    </location>
</feature>
<feature type="domain" description="Gem-associated protein 5 second beta-propeller" evidence="8">
    <location>
        <begin position="308"/>
        <end position="592"/>
    </location>
</feature>
<keyword evidence="10" id="KW-1185">Reference proteome</keyword>
<dbReference type="EMBL" id="AFYH01044394">
    <property type="status" value="NOT_ANNOTATED_CDS"/>
    <property type="molecule type" value="Genomic_DNA"/>
</dbReference>
<name>H2ZXR0_LATCH</name>
<dbReference type="GO" id="GO:0000387">
    <property type="term" value="P:spliceosomal snRNP assembly"/>
    <property type="evidence" value="ECO:0007669"/>
    <property type="project" value="TreeGrafter"/>
</dbReference>
<keyword evidence="5" id="KW-0812">Transmembrane</keyword>
<dbReference type="Proteomes" id="UP000008672">
    <property type="component" value="Unassembled WGS sequence"/>
</dbReference>
<dbReference type="GO" id="GO:0032797">
    <property type="term" value="C:SMN complex"/>
    <property type="evidence" value="ECO:0007669"/>
    <property type="project" value="TreeGrafter"/>
</dbReference>
<evidence type="ECO:0000256" key="3">
    <source>
        <dbReference type="PROSITE-ProRule" id="PRU00221"/>
    </source>
</evidence>
<dbReference type="SUPFAM" id="SSF50978">
    <property type="entry name" value="WD40 repeat-like"/>
    <property type="match status" value="2"/>
</dbReference>
<dbReference type="PROSITE" id="PS50082">
    <property type="entry name" value="WD_REPEATS_2"/>
    <property type="match status" value="4"/>
</dbReference>
<organism evidence="9 10">
    <name type="scientific">Latimeria chalumnae</name>
    <name type="common">Coelacanth</name>
    <dbReference type="NCBI Taxonomy" id="7897"/>
    <lineage>
        <taxon>Eukaryota</taxon>
        <taxon>Metazoa</taxon>
        <taxon>Chordata</taxon>
        <taxon>Craniata</taxon>
        <taxon>Vertebrata</taxon>
        <taxon>Euteleostomi</taxon>
        <taxon>Coelacanthiformes</taxon>
        <taxon>Coelacanthidae</taxon>
        <taxon>Latimeria</taxon>
    </lineage>
</organism>
<reference evidence="10" key="1">
    <citation type="submission" date="2011-08" db="EMBL/GenBank/DDBJ databases">
        <title>The draft genome of Latimeria chalumnae.</title>
        <authorList>
            <person name="Di Palma F."/>
            <person name="Alfoldi J."/>
            <person name="Johnson J."/>
            <person name="Berlin A."/>
            <person name="Gnerre S."/>
            <person name="Jaffe D."/>
            <person name="MacCallum I."/>
            <person name="Young S."/>
            <person name="Walker B.J."/>
            <person name="Lander E."/>
            <person name="Lindblad-Toh K."/>
        </authorList>
    </citation>
    <scope>NUCLEOTIDE SEQUENCE [LARGE SCALE GENOMIC DNA]</scope>
    <source>
        <strain evidence="10">Wild caught</strain>
    </source>
</reference>
<reference evidence="9" key="2">
    <citation type="submission" date="2025-08" db="UniProtKB">
        <authorList>
            <consortium name="Ensembl"/>
        </authorList>
    </citation>
    <scope>IDENTIFICATION</scope>
</reference>
<dbReference type="Pfam" id="PF00400">
    <property type="entry name" value="WD40"/>
    <property type="match status" value="1"/>
</dbReference>
<dbReference type="Pfam" id="PF23770">
    <property type="entry name" value="Beta-prop_RIG_1st"/>
    <property type="match status" value="1"/>
</dbReference>
<keyword evidence="2" id="KW-0677">Repeat</keyword>
<feature type="transmembrane region" description="Helical" evidence="5">
    <location>
        <begin position="216"/>
        <end position="243"/>
    </location>
</feature>
<evidence type="ECO:0000256" key="4">
    <source>
        <dbReference type="SAM" id="MobiDB-lite"/>
    </source>
</evidence>
<dbReference type="InterPro" id="IPR020472">
    <property type="entry name" value="WD40_PAC1"/>
</dbReference>
<dbReference type="InterPro" id="IPR056424">
    <property type="entry name" value="Beta-prop_GEMI5_2nd"/>
</dbReference>
<dbReference type="PRINTS" id="PR00320">
    <property type="entry name" value="GPROTEINBRPT"/>
</dbReference>
<gene>
    <name evidence="9" type="primary">GEMIN5</name>
</gene>
<dbReference type="InterPro" id="IPR056432">
    <property type="entry name" value="Beta-prop_GEMI5_1st"/>
</dbReference>
<feature type="domain" description="Gem-associated protein 5 TPR" evidence="7">
    <location>
        <begin position="763"/>
        <end position="843"/>
    </location>
</feature>
<dbReference type="Gene3D" id="2.130.10.10">
    <property type="entry name" value="YVTN repeat-like/Quinoprotein amine dehydrogenase"/>
    <property type="match status" value="2"/>
</dbReference>
<dbReference type="AlphaFoldDB" id="H2ZXR0"/>
<dbReference type="OMA" id="FRISHIK"/>
<dbReference type="PANTHER" id="PTHR46362">
    <property type="entry name" value="GEM-ASSOCIATED PROTEIN 5"/>
    <property type="match status" value="1"/>
</dbReference>
<evidence type="ECO:0000259" key="7">
    <source>
        <dbReference type="Pfam" id="PF23774"/>
    </source>
</evidence>
<protein>
    <submittedName>
        <fullName evidence="9">Gem nuclear organelle associated protein 5</fullName>
    </submittedName>
</protein>
<feature type="transmembrane region" description="Helical" evidence="5">
    <location>
        <begin position="276"/>
        <end position="298"/>
    </location>
</feature>
<dbReference type="SMART" id="SM00320">
    <property type="entry name" value="WD40"/>
    <property type="match status" value="9"/>
</dbReference>
<feature type="repeat" description="WD" evidence="3">
    <location>
        <begin position="526"/>
        <end position="560"/>
    </location>
</feature>
<dbReference type="Pfam" id="PF23775">
    <property type="entry name" value="Beta-prop_RIG_2nd"/>
    <property type="match status" value="1"/>
</dbReference>
<keyword evidence="5" id="KW-1133">Transmembrane helix</keyword>
<feature type="domain" description="Gem-associated protein 5 TPR" evidence="7">
    <location>
        <begin position="844"/>
        <end position="937"/>
    </location>
</feature>
<dbReference type="InterPro" id="IPR056421">
    <property type="entry name" value="TPR_GEMI5"/>
</dbReference>
<dbReference type="EMBL" id="AFYH01044393">
    <property type="status" value="NOT_ANNOTATED_CDS"/>
    <property type="molecule type" value="Genomic_DNA"/>
</dbReference>
<dbReference type="InterPro" id="IPR036322">
    <property type="entry name" value="WD40_repeat_dom_sf"/>
</dbReference>
<dbReference type="InterPro" id="IPR052640">
    <property type="entry name" value="Gemin-5"/>
</dbReference>
<accession>H2ZXR0</accession>
<dbReference type="GeneTree" id="ENSGT00620000088064"/>
<dbReference type="Pfam" id="PF23774">
    <property type="entry name" value="TPR_GEMI5"/>
    <property type="match status" value="2"/>
</dbReference>
<evidence type="ECO:0000256" key="1">
    <source>
        <dbReference type="ARBA" id="ARBA00022574"/>
    </source>
</evidence>
<dbReference type="Bgee" id="ENSLACG00000001950">
    <property type="expression patterns" value="Expressed in post-anal tail muscle and 6 other cell types or tissues"/>
</dbReference>
<evidence type="ECO:0000313" key="9">
    <source>
        <dbReference type="Ensembl" id="ENSLACP00000002181.1"/>
    </source>
</evidence>
<dbReference type="GO" id="GO:0003730">
    <property type="term" value="F:mRNA 3'-UTR binding"/>
    <property type="evidence" value="ECO:0007669"/>
    <property type="project" value="TreeGrafter"/>
</dbReference>
<keyword evidence="5" id="KW-0472">Membrane</keyword>